<evidence type="ECO:0000313" key="2">
    <source>
        <dbReference type="EMBL" id="SNS75797.1"/>
    </source>
</evidence>
<gene>
    <name evidence="2" type="ORF">SAMN06265795_10670</name>
</gene>
<dbReference type="SUPFAM" id="SSF88723">
    <property type="entry name" value="PIN domain-like"/>
    <property type="match status" value="1"/>
</dbReference>
<dbReference type="AlphaFoldDB" id="A0A239H345"/>
<dbReference type="PANTHER" id="PTHR34610:SF3">
    <property type="entry name" value="SSL7007 PROTEIN"/>
    <property type="match status" value="1"/>
</dbReference>
<dbReference type="InterPro" id="IPR002716">
    <property type="entry name" value="PIN_dom"/>
</dbReference>
<protein>
    <submittedName>
        <fullName evidence="2">Predicted nucleic acid-binding protein, contains PIN domain</fullName>
    </submittedName>
</protein>
<name>A0A239H345_9BURK</name>
<keyword evidence="3" id="KW-1185">Reference proteome</keyword>
<evidence type="ECO:0000259" key="1">
    <source>
        <dbReference type="Pfam" id="PF13470"/>
    </source>
</evidence>
<dbReference type="EMBL" id="FZOT01000006">
    <property type="protein sequence ID" value="SNS75797.1"/>
    <property type="molecule type" value="Genomic_DNA"/>
</dbReference>
<dbReference type="PANTHER" id="PTHR34610">
    <property type="entry name" value="SSL7007 PROTEIN"/>
    <property type="match status" value="1"/>
</dbReference>
<dbReference type="InterPro" id="IPR002850">
    <property type="entry name" value="PIN_toxin-like"/>
</dbReference>
<reference evidence="2 3" key="1">
    <citation type="submission" date="2017-06" db="EMBL/GenBank/DDBJ databases">
        <authorList>
            <person name="Kim H.J."/>
            <person name="Triplett B.A."/>
        </authorList>
    </citation>
    <scope>NUCLEOTIDE SEQUENCE [LARGE SCALE GENOMIC DNA]</scope>
    <source>
        <strain evidence="2 3">U15</strain>
    </source>
</reference>
<feature type="domain" description="PIN" evidence="1">
    <location>
        <begin position="11"/>
        <end position="124"/>
    </location>
</feature>
<evidence type="ECO:0000313" key="3">
    <source>
        <dbReference type="Proteomes" id="UP000198284"/>
    </source>
</evidence>
<proteinExistence type="predicted"/>
<sequence>MMNAMIPKPSRIVLDTNVCLDLFVFRDPRWQRLLAGLETGLLQAVTRTDCRKEWLLVLQYSHLPLDEAGRHAAQADFDRLIQPSGQEPAPEPHPLPACKDKDDQKFLELARDAGAEILITKDKALLKLARRLARIGLFRIITPEAWLAENETPNVTSPAATMPA</sequence>
<organism evidence="2 3">
    <name type="scientific">Noviherbaspirillum humi</name>
    <dbReference type="NCBI Taxonomy" id="1688639"/>
    <lineage>
        <taxon>Bacteria</taxon>
        <taxon>Pseudomonadati</taxon>
        <taxon>Pseudomonadota</taxon>
        <taxon>Betaproteobacteria</taxon>
        <taxon>Burkholderiales</taxon>
        <taxon>Oxalobacteraceae</taxon>
        <taxon>Noviherbaspirillum</taxon>
    </lineage>
</organism>
<dbReference type="Proteomes" id="UP000198284">
    <property type="component" value="Unassembled WGS sequence"/>
</dbReference>
<dbReference type="Pfam" id="PF13470">
    <property type="entry name" value="PIN_3"/>
    <property type="match status" value="1"/>
</dbReference>
<accession>A0A239H345</accession>
<dbReference type="InterPro" id="IPR029060">
    <property type="entry name" value="PIN-like_dom_sf"/>
</dbReference>